<keyword evidence="3" id="KW-0539">Nucleus</keyword>
<evidence type="ECO:0000256" key="4">
    <source>
        <dbReference type="SAM" id="MobiDB-lite"/>
    </source>
</evidence>
<keyword evidence="2" id="KW-0804">Transcription</keyword>
<dbReference type="PANTHER" id="PTHR47840:SF1">
    <property type="entry name" value="ZN(II)2CYS6 TRANSCRIPTION FACTOR (EUROFUNG)"/>
    <property type="match status" value="1"/>
</dbReference>
<dbReference type="EMBL" id="PDXD01000015">
    <property type="protein sequence ID" value="RYN75264.1"/>
    <property type="molecule type" value="Genomic_DNA"/>
</dbReference>
<feature type="region of interest" description="Disordered" evidence="4">
    <location>
        <begin position="1"/>
        <end position="21"/>
    </location>
</feature>
<sequence>MGPAVNDTNVSSFEPPSKRRKLRKGTTSCWDCKKRKVKCTFDATSDTICVACRRRNAPCVRQDQPDEVLLQEDDSSPSLTSLRSGDGVNRTYPAPALSYEQLLERLRKAETLLAQSEDLRHDSAAIDFVQLPTPGSAALTPEQNFLQAEDGENISIGLRQTFPAQRDLDLICRSDRSATLYSYKCLTGSSNLLEHESFDIADELATVPDASTTPPVLMARHMLILALMLQYFRCNGADRLSGDPNALAVRMVDTAVRMVITNDQLVGCIEGLECIIYEAIFQSNAGNLRRSWIAFRRAMVFAQLMRLDTPNPPPIKFLENKHRVGPKFLWFRIVHMDSYLSLMLGLPHGGQTTNMEVPVPGESLSCKIDRAHTLIARGIVDRNRGDPLQNIEATRKLDRDLQNVTKSLPDKYWLAPSFTRLQPSTKEAFEELMRLRDQLYQYNLLHLLHLPFLLHCGKDSDFHMYAKITCINAARDVLTRFVAFQNFRPISTQSCHTADFFALMAGMTILIAHIDSCRWKDHSFLVHQRPGDRAMVEQLVEKLELVSTQTNEPLTGKSAEQLRSLLEIESDAARGSSHTGESTVDRLEEGCGEQFQLSIPYFGIIKICTKGITKEGPSQQAPGVDMLVGPSSSNLMAVENNVFSTFGRDISDNISSDLLAAQPNTQNFQTLQSGLTSSDTIFNTPQHYPGLTAGTNDWAFQGVDAAFFDSLMKGVGDWEETLLGI</sequence>
<dbReference type="CDD" id="cd12148">
    <property type="entry name" value="fungal_TF_MHR"/>
    <property type="match status" value="1"/>
</dbReference>
<dbReference type="PANTHER" id="PTHR47840">
    <property type="entry name" value="ZN(II)2CYS6 TRANSCRIPTION FACTOR (EUROFUNG)-RELATED"/>
    <property type="match status" value="1"/>
</dbReference>
<reference evidence="7" key="1">
    <citation type="journal article" date="2019" name="bioRxiv">
        <title>Genomics, evolutionary history and diagnostics of the Alternaria alternata species group including apple and Asian pear pathotypes.</title>
        <authorList>
            <person name="Armitage A.D."/>
            <person name="Cockerton H.M."/>
            <person name="Sreenivasaprasad S."/>
            <person name="Woodhall J.W."/>
            <person name="Lane C.R."/>
            <person name="Harrison R.J."/>
            <person name="Clarkson J.P."/>
        </authorList>
    </citation>
    <scope>NUCLEOTIDE SEQUENCE [LARGE SCALE GENOMIC DNA]</scope>
    <source>
        <strain evidence="7">FERA 1177</strain>
    </source>
</reference>
<proteinExistence type="predicted"/>
<comment type="caution">
    <text evidence="6">The sequence shown here is derived from an EMBL/GenBank/DDBJ whole genome shotgun (WGS) entry which is preliminary data.</text>
</comment>
<feature type="region of interest" description="Disordered" evidence="4">
    <location>
        <begin position="66"/>
        <end position="87"/>
    </location>
</feature>
<dbReference type="InterPro" id="IPR001138">
    <property type="entry name" value="Zn2Cys6_DnaBD"/>
</dbReference>
<name>A0A4Q4NEP3_ALTAL</name>
<evidence type="ECO:0000256" key="3">
    <source>
        <dbReference type="ARBA" id="ARBA00023242"/>
    </source>
</evidence>
<evidence type="ECO:0000256" key="2">
    <source>
        <dbReference type="ARBA" id="ARBA00023163"/>
    </source>
</evidence>
<evidence type="ECO:0000259" key="5">
    <source>
        <dbReference type="PROSITE" id="PS50048"/>
    </source>
</evidence>
<dbReference type="GO" id="GO:0008270">
    <property type="term" value="F:zinc ion binding"/>
    <property type="evidence" value="ECO:0007669"/>
    <property type="project" value="InterPro"/>
</dbReference>
<dbReference type="AlphaFoldDB" id="A0A4Q4NEP3"/>
<accession>A0A4Q4NEP3</accession>
<organism evidence="6 7">
    <name type="scientific">Alternaria alternata</name>
    <name type="common">Alternaria rot fungus</name>
    <name type="synonym">Torula alternata</name>
    <dbReference type="NCBI Taxonomy" id="5599"/>
    <lineage>
        <taxon>Eukaryota</taxon>
        <taxon>Fungi</taxon>
        <taxon>Dikarya</taxon>
        <taxon>Ascomycota</taxon>
        <taxon>Pezizomycotina</taxon>
        <taxon>Dothideomycetes</taxon>
        <taxon>Pleosporomycetidae</taxon>
        <taxon>Pleosporales</taxon>
        <taxon>Pleosporineae</taxon>
        <taxon>Pleosporaceae</taxon>
        <taxon>Alternaria</taxon>
        <taxon>Alternaria sect. Alternaria</taxon>
        <taxon>Alternaria alternata complex</taxon>
    </lineage>
</organism>
<gene>
    <name evidence="6" type="ORF">AA0117_g6413</name>
</gene>
<evidence type="ECO:0000256" key="1">
    <source>
        <dbReference type="ARBA" id="ARBA00023015"/>
    </source>
</evidence>
<feature type="compositionally biased region" description="Polar residues" evidence="4">
    <location>
        <begin position="1"/>
        <end position="14"/>
    </location>
</feature>
<dbReference type="Gene3D" id="4.10.240.10">
    <property type="entry name" value="Zn(2)-C6 fungal-type DNA-binding domain"/>
    <property type="match status" value="1"/>
</dbReference>
<dbReference type="InterPro" id="IPR036864">
    <property type="entry name" value="Zn2-C6_fun-type_DNA-bd_sf"/>
</dbReference>
<feature type="compositionally biased region" description="Acidic residues" evidence="4">
    <location>
        <begin position="66"/>
        <end position="75"/>
    </location>
</feature>
<dbReference type="PROSITE" id="PS00463">
    <property type="entry name" value="ZN2_CY6_FUNGAL_1"/>
    <property type="match status" value="1"/>
</dbReference>
<dbReference type="VEuPathDB" id="FungiDB:CC77DRAFT_894371"/>
<evidence type="ECO:0000313" key="6">
    <source>
        <dbReference type="EMBL" id="RYN75264.1"/>
    </source>
</evidence>
<dbReference type="SUPFAM" id="SSF57701">
    <property type="entry name" value="Zn2/Cys6 DNA-binding domain"/>
    <property type="match status" value="1"/>
</dbReference>
<dbReference type="CDD" id="cd00067">
    <property type="entry name" value="GAL4"/>
    <property type="match status" value="1"/>
</dbReference>
<evidence type="ECO:0000313" key="7">
    <source>
        <dbReference type="Proteomes" id="UP000291422"/>
    </source>
</evidence>
<dbReference type="PROSITE" id="PS50048">
    <property type="entry name" value="ZN2_CY6_FUNGAL_2"/>
    <property type="match status" value="1"/>
</dbReference>
<dbReference type="Pfam" id="PF00172">
    <property type="entry name" value="Zn_clus"/>
    <property type="match status" value="1"/>
</dbReference>
<feature type="domain" description="Zn(2)-C6 fungal-type" evidence="5">
    <location>
        <begin position="28"/>
        <end position="61"/>
    </location>
</feature>
<protein>
    <recommendedName>
        <fullName evidence="5">Zn(2)-C6 fungal-type domain-containing protein</fullName>
    </recommendedName>
</protein>
<keyword evidence="1" id="KW-0805">Transcription regulation</keyword>
<dbReference type="Proteomes" id="UP000291422">
    <property type="component" value="Unassembled WGS sequence"/>
</dbReference>
<dbReference type="GO" id="GO:0000981">
    <property type="term" value="F:DNA-binding transcription factor activity, RNA polymerase II-specific"/>
    <property type="evidence" value="ECO:0007669"/>
    <property type="project" value="InterPro"/>
</dbReference>